<sequence>MLLGFLSGPVGADDVQEAVGLALVTLRQAPEAAWVDEPRAGTLEWTCWETVEHLADDLFAYAVQLGPAVPPTDREVPFDWQARRPGGPANAVHADRKAGPAGLLQVLEASGALLTAMVRTTDPAVRAHHGFGLADPEGFAAMGVVETLVHTHDLAAGLGLAPGGAGWKPPADLVARSLQRLFPDAPEAAEADPWSALLWCTGRLDLPGRGRRSSWRWYAAPRSAADAVSDSSE</sequence>
<dbReference type="RefSeq" id="WP_380584067.1">
    <property type="nucleotide sequence ID" value="NZ_JBHSQJ010000065.1"/>
</dbReference>
<dbReference type="EMBL" id="JBHSQJ010000065">
    <property type="protein sequence ID" value="MFC5908812.1"/>
    <property type="molecule type" value="Genomic_DNA"/>
</dbReference>
<evidence type="ECO:0008006" key="3">
    <source>
        <dbReference type="Google" id="ProtNLM"/>
    </source>
</evidence>
<name>A0ABW1G5L6_9ACTN</name>
<dbReference type="InterPro" id="IPR034660">
    <property type="entry name" value="DinB/YfiT-like"/>
</dbReference>
<gene>
    <name evidence="1" type="ORF">ACFP3V_16510</name>
</gene>
<comment type="caution">
    <text evidence="1">The sequence shown here is derived from an EMBL/GenBank/DDBJ whole genome shotgun (WGS) entry which is preliminary data.</text>
</comment>
<organism evidence="1 2">
    <name type="scientific">Streptacidiphilus monticola</name>
    <dbReference type="NCBI Taxonomy" id="2161674"/>
    <lineage>
        <taxon>Bacteria</taxon>
        <taxon>Bacillati</taxon>
        <taxon>Actinomycetota</taxon>
        <taxon>Actinomycetes</taxon>
        <taxon>Kitasatosporales</taxon>
        <taxon>Streptomycetaceae</taxon>
        <taxon>Streptacidiphilus</taxon>
    </lineage>
</organism>
<accession>A0ABW1G5L6</accession>
<protein>
    <recommendedName>
        <fullName evidence="3">Mycothiol-dependent maleylpyruvate isomerase metal-binding domain-containing protein</fullName>
    </recommendedName>
</protein>
<proteinExistence type="predicted"/>
<evidence type="ECO:0000313" key="1">
    <source>
        <dbReference type="EMBL" id="MFC5908812.1"/>
    </source>
</evidence>
<dbReference type="Proteomes" id="UP001596174">
    <property type="component" value="Unassembled WGS sequence"/>
</dbReference>
<keyword evidence="2" id="KW-1185">Reference proteome</keyword>
<evidence type="ECO:0000313" key="2">
    <source>
        <dbReference type="Proteomes" id="UP001596174"/>
    </source>
</evidence>
<reference evidence="2" key="1">
    <citation type="journal article" date="2019" name="Int. J. Syst. Evol. Microbiol.">
        <title>The Global Catalogue of Microorganisms (GCM) 10K type strain sequencing project: providing services to taxonomists for standard genome sequencing and annotation.</title>
        <authorList>
            <consortium name="The Broad Institute Genomics Platform"/>
            <consortium name="The Broad Institute Genome Sequencing Center for Infectious Disease"/>
            <person name="Wu L."/>
            <person name="Ma J."/>
        </authorList>
    </citation>
    <scope>NUCLEOTIDE SEQUENCE [LARGE SCALE GENOMIC DNA]</scope>
    <source>
        <strain evidence="2">JCM 4816</strain>
    </source>
</reference>
<dbReference type="SUPFAM" id="SSF109854">
    <property type="entry name" value="DinB/YfiT-like putative metalloenzymes"/>
    <property type="match status" value="1"/>
</dbReference>